<evidence type="ECO:0000256" key="3">
    <source>
        <dbReference type="ARBA" id="ARBA00023180"/>
    </source>
</evidence>
<dbReference type="OrthoDB" id="6091599at2"/>
<evidence type="ECO:0000313" key="7">
    <source>
        <dbReference type="EMBL" id="TVO53274.1"/>
    </source>
</evidence>
<evidence type="ECO:0000313" key="8">
    <source>
        <dbReference type="Proteomes" id="UP000319502"/>
    </source>
</evidence>
<dbReference type="RefSeq" id="WP_144310515.1">
    <property type="nucleotide sequence ID" value="NZ_VMNK01000015.1"/>
</dbReference>
<dbReference type="InterPro" id="IPR025592">
    <property type="entry name" value="DUF4347"/>
</dbReference>
<evidence type="ECO:0000256" key="2">
    <source>
        <dbReference type="ARBA" id="ARBA00022737"/>
    </source>
</evidence>
<proteinExistence type="predicted"/>
<sequence>MLRLLDRLLSRAGSTIAPRRGPELETMEPRLLYSADLMPAGLDATAPSAEVRLLDTTPINTSADDAAQTHRQEIVFIDASIDNAEQLLGALDRDLSTLDIIWLDADANGLDQISAALAGRTDIGTIHILSHGSSGQLALGNSTVDTTALTQRASSIAGWTSALSDDADILLYGCDVAADATGLGFIETLARLSGADVAASDDLTGAGGDWVLEHRIGVLDSVALSSTRWQGALGVTASSGDINVEPSISGTQADAAVAILDDGRWVATWTNDTAKKVYGQIFNADGSKQGSFFQISATSSGNQNQGEVATDGNDRIVFVFTSDKDGNEDIYARIFNSAGVAQTDDIKINEGSTAGDQSNASVAMNSSGDFVVSWDGQGSGDTDGIFMRRFDVAGAPNSGITAVNTTTSQRQDDSDVALTNDGRVVVTWFDDSNGKRIVARQFDALNNGGTEILMPGGHSNDPDAPAVAVDGAGNFVVLWHEGGRSGPKEDIYMQNFTASGSPIGTVVQVNTTTSDKQEFADVAINAAGYTVVTWQSKNQDGNAEGIFARSYEPGASNASAEIAVNVYTIANQSQPAVAINSRGQIVIAWEGDRAGDSSAISARTFDWPEASTPNTAPVLTPVAPSLVAINEDAGPPSGVTGTLISTLLSLAGSSSGPQNVTDPDSTGITGLALLSADNSNGNWYFSTDGGANWTLINSAALSSSNALLLAANSQTRIAFSPNANFNTAAGNQPSLDFRAWDRSSDSNGDFADTSTNGGTSAFSTATDTALLTVNAVNDPPVISTNQLVISEGQTVVLTPAMLAGSDVEDAPGLLRYNVTAVTGGFFSRVSSPAVAVTSFTQQEVIDGEIQFVHNGGEAAPAYTLTLTDTEDLGSAASTANITFTNINDAPALADTPLSFSILQNNGAPVGAVGVRVTTLVTMAGSGSGPQNVTDPDSSAVAGIAITAADSTHGMWHYSIDNGASWNLLDLAALPAGEARLLAADGNTRLYFHHTDTATGSFANSLSFHAWDGSTGTNGGGANPLPGGGSTAFSTATDTVDLIITAVNQAPTLNTGIAITVIATEDAPSPVGAVGFTLPALVSFVGASSGPQNVADTDPGALLGIALTDADTSAGNWWYSTNGGSNWTLVPSGLSTTNALLLADNGLNRLYFQSTVADAFGTSADTLTFKAWDQTFGNDGQTGVDTTVGSAFSATSHTATLDLQAVNDAPAVTANTLSISEGASVAFGAANLSASDIDSPPASLSYTVQAVSDGIFAWVATPGVAIASFTQADVNAGLVQFEHDGNEVAPTYTLSLTDGAATVTPINGSITFTPVNDAPVLTVTGNATLSLDEDSGVPVGDVGIPIDSIIGLSTAGTGPRNMTDPDTGGSLGIAVIAADTSNGVWHVSTDGGNNWTALGSVSTTSGLLLLADGNTRLAFQPNANYAGTTTAGLRFVAWDASSGTAGTLDDTTAGTAFSATSDTVTLIVRPVNDAPTVTAIDLGNLAEDGTRLITQGELLAGTADLDGDTLTAVDLALTSGSGVLTDNANGTWTFAPTADWNGTATFSFAVDDGIVATPNTATLVVDAVNDMPDISVNQLTLNEGDTITLGSGELAGSDADNADSAVRYTVSGLSNGYFALASAPTTPVTQFTQADVAGGQVRFVHNGGEAAPTYTLTLTDGTLDSPASVANITFTNINDAPSISAIADQVITAGGGFGPLSFTIGDAETSAAALTVTARSSNPAVLPDSAIVLSGSGATRSISVVAGHSGGYGTANLILDVSDGNTVTSLPVSVTAPAPATPTSGPDELLTAEEPALVTEPITEETTEAPTEATPPDTAPASTGEPSPASISAPLVDSTLPTLPVAITSAPQTTVAQDESNISITIHHVASLNLSLSTTDILAVLYAPSETVSTLSVNGQVNTALREARLEQAFDQLRESAEGETQGEQQSIGATMVTGAGLTIGYVAWLIRGGVLLTSLLSTMPAWRLLDPLPILNSAGKKRGSNDDDSLEAMVNQSPDDPDEGDAPPVAPKPGAQA</sequence>
<dbReference type="GO" id="GO:0009653">
    <property type="term" value="P:anatomical structure morphogenesis"/>
    <property type="evidence" value="ECO:0007669"/>
    <property type="project" value="TreeGrafter"/>
</dbReference>
<dbReference type="PANTHER" id="PTHR45739">
    <property type="entry name" value="MATRIX PROTEIN, PUTATIVE-RELATED"/>
    <property type="match status" value="1"/>
</dbReference>
<feature type="domain" description="Cadherin-like" evidence="6">
    <location>
        <begin position="1470"/>
        <end position="1564"/>
    </location>
</feature>
<dbReference type="PANTHER" id="PTHR45739:SF8">
    <property type="entry name" value="FRAS1-RELATED EXTRACELLULAR MATRIX PROTEIN 1"/>
    <property type="match status" value="1"/>
</dbReference>
<keyword evidence="2" id="KW-0677">Repeat</keyword>
<evidence type="ECO:0000256" key="4">
    <source>
        <dbReference type="SAM" id="MobiDB-lite"/>
    </source>
</evidence>
<dbReference type="Proteomes" id="UP000319502">
    <property type="component" value="Unassembled WGS sequence"/>
</dbReference>
<dbReference type="Gene3D" id="2.60.40.2810">
    <property type="match status" value="1"/>
</dbReference>
<gene>
    <name evidence="7" type="ORF">FHP91_15915</name>
</gene>
<feature type="domain" description="DUF4347" evidence="5">
    <location>
        <begin position="74"/>
        <end position="226"/>
    </location>
</feature>
<accession>A0A557QK49</accession>
<name>A0A557QK49_9RHOO</name>
<dbReference type="InterPro" id="IPR039005">
    <property type="entry name" value="CSPG_rpt"/>
</dbReference>
<dbReference type="Pfam" id="PF17892">
    <property type="entry name" value="Cadherin_5"/>
    <property type="match status" value="1"/>
</dbReference>
<dbReference type="InterPro" id="IPR051561">
    <property type="entry name" value="FRAS1_ECM"/>
</dbReference>
<dbReference type="InterPro" id="IPR041690">
    <property type="entry name" value="Cadherin_5"/>
</dbReference>
<keyword evidence="3" id="KW-0325">Glycoprotein</keyword>
<keyword evidence="1" id="KW-0732">Signal</keyword>
<evidence type="ECO:0000256" key="1">
    <source>
        <dbReference type="ARBA" id="ARBA00022729"/>
    </source>
</evidence>
<feature type="region of interest" description="Disordered" evidence="4">
    <location>
        <begin position="1801"/>
        <end position="1834"/>
    </location>
</feature>
<keyword evidence="8" id="KW-1185">Reference proteome</keyword>
<dbReference type="InterPro" id="IPR053786">
    <property type="entry name" value="LEPRxLL_CS"/>
</dbReference>
<evidence type="ECO:0000259" key="5">
    <source>
        <dbReference type="Pfam" id="PF14252"/>
    </source>
</evidence>
<reference evidence="7 8" key="1">
    <citation type="submission" date="2019-07" db="EMBL/GenBank/DDBJ databases">
        <title>The pathways for chlorine oxyanion respiration interact through the shared metabolite chlorate.</title>
        <authorList>
            <person name="Barnum T.P."/>
            <person name="Cheng Y."/>
            <person name="Hill K.A."/>
            <person name="Lucas L.N."/>
            <person name="Carlson H.K."/>
            <person name="Coates J.D."/>
        </authorList>
    </citation>
    <scope>NUCLEOTIDE SEQUENCE [LARGE SCALE GENOMIC DNA]</scope>
    <source>
        <strain evidence="7 8">SFB-3</strain>
    </source>
</reference>
<evidence type="ECO:0000259" key="6">
    <source>
        <dbReference type="Pfam" id="PF17892"/>
    </source>
</evidence>
<organism evidence="7 8">
    <name type="scientific">Denitromonas halophila</name>
    <dbReference type="NCBI Taxonomy" id="1629404"/>
    <lineage>
        <taxon>Bacteria</taxon>
        <taxon>Pseudomonadati</taxon>
        <taxon>Pseudomonadota</taxon>
        <taxon>Betaproteobacteria</taxon>
        <taxon>Rhodocyclales</taxon>
        <taxon>Zoogloeaceae</taxon>
        <taxon>Denitromonas</taxon>
    </lineage>
</organism>
<dbReference type="NCBIfam" id="NF012209">
    <property type="entry name" value="LEPR-8K"/>
    <property type="match status" value="1"/>
</dbReference>
<comment type="caution">
    <text evidence="7">The sequence shown here is derived from an EMBL/GenBank/DDBJ whole genome shotgun (WGS) entry which is preliminary data.</text>
</comment>
<dbReference type="EMBL" id="VMNK01000015">
    <property type="protein sequence ID" value="TVO53274.1"/>
    <property type="molecule type" value="Genomic_DNA"/>
</dbReference>
<feature type="compositionally biased region" description="Low complexity" evidence="4">
    <location>
        <begin position="1807"/>
        <end position="1822"/>
    </location>
</feature>
<protein>
    <submittedName>
        <fullName evidence="7">DUF4347 domain-containing protein</fullName>
    </submittedName>
</protein>
<dbReference type="Pfam" id="PF14252">
    <property type="entry name" value="DUF4347"/>
    <property type="match status" value="1"/>
</dbReference>
<dbReference type="PROSITE" id="PS51854">
    <property type="entry name" value="CSPG"/>
    <property type="match status" value="3"/>
</dbReference>
<dbReference type="Pfam" id="PF16184">
    <property type="entry name" value="Cadherin_3"/>
    <property type="match status" value="3"/>
</dbReference>
<feature type="region of interest" description="Disordered" evidence="4">
    <location>
        <begin position="1978"/>
        <end position="2017"/>
    </location>
</feature>